<evidence type="ECO:0000256" key="1">
    <source>
        <dbReference type="ARBA" id="ARBA00007637"/>
    </source>
</evidence>
<dbReference type="Gene3D" id="3.40.50.720">
    <property type="entry name" value="NAD(P)-binding Rossmann-like Domain"/>
    <property type="match status" value="1"/>
</dbReference>
<organism evidence="3 4">
    <name type="scientific">Paenibacillus wenxiniae</name>
    <dbReference type="NCBI Taxonomy" id="1636843"/>
    <lineage>
        <taxon>Bacteria</taxon>
        <taxon>Bacillati</taxon>
        <taxon>Bacillota</taxon>
        <taxon>Bacilli</taxon>
        <taxon>Bacillales</taxon>
        <taxon>Paenibacillaceae</taxon>
        <taxon>Paenibacillus</taxon>
    </lineage>
</organism>
<dbReference type="Pfam" id="PF01370">
    <property type="entry name" value="Epimerase"/>
    <property type="match status" value="1"/>
</dbReference>
<proteinExistence type="inferred from homology"/>
<comment type="caution">
    <text evidence="3">The sequence shown here is derived from an EMBL/GenBank/DDBJ whole genome shotgun (WGS) entry which is preliminary data.</text>
</comment>
<dbReference type="InterPro" id="IPR001509">
    <property type="entry name" value="Epimerase_deHydtase"/>
</dbReference>
<feature type="domain" description="NAD-dependent epimerase/dehydratase" evidence="2">
    <location>
        <begin position="4"/>
        <end position="215"/>
    </location>
</feature>
<gene>
    <name evidence="3" type="ORF">ACFSC9_04815</name>
</gene>
<dbReference type="EMBL" id="JBHUEH010000010">
    <property type="protein sequence ID" value="MFD1884840.1"/>
    <property type="molecule type" value="Genomic_DNA"/>
</dbReference>
<dbReference type="InterPro" id="IPR036291">
    <property type="entry name" value="NAD(P)-bd_dom_sf"/>
</dbReference>
<dbReference type="CDD" id="cd05265">
    <property type="entry name" value="SDR_a1"/>
    <property type="match status" value="1"/>
</dbReference>
<evidence type="ECO:0000259" key="2">
    <source>
        <dbReference type="Pfam" id="PF01370"/>
    </source>
</evidence>
<comment type="similarity">
    <text evidence="1">Belongs to the NAD(P)-dependent epimerase/dehydratase family.</text>
</comment>
<reference evidence="4" key="1">
    <citation type="journal article" date="2019" name="Int. J. Syst. Evol. Microbiol.">
        <title>The Global Catalogue of Microorganisms (GCM) 10K type strain sequencing project: providing services to taxonomists for standard genome sequencing and annotation.</title>
        <authorList>
            <consortium name="The Broad Institute Genomics Platform"/>
            <consortium name="The Broad Institute Genome Sequencing Center for Infectious Disease"/>
            <person name="Wu L."/>
            <person name="Ma J."/>
        </authorList>
    </citation>
    <scope>NUCLEOTIDE SEQUENCE [LARGE SCALE GENOMIC DNA]</scope>
    <source>
        <strain evidence="4">CCUG 54950</strain>
    </source>
</reference>
<dbReference type="Proteomes" id="UP001597233">
    <property type="component" value="Unassembled WGS sequence"/>
</dbReference>
<dbReference type="RefSeq" id="WP_347324483.1">
    <property type="nucleotide sequence ID" value="NZ_JBCGUH010000003.1"/>
</dbReference>
<sequence length="344" mass="38324">MKALFIGGTGTISEAISRQLLEQGHELYLLNRGNRNEGLPEGAHVLQADIADEQKVASLIEELEFDVVADFIAFVPEQLERDYRLFAGRTKQFIFISSASAYQTPLSDYRITEGTPLANPYWEYSRNKIACEDYLMKQYREQGFPITIVRPSHTYSDRSLPLGVHGAKGSWQVARRMQQHKPILIHGDGTSLWTLTHSDDFARGFIGLMGNVHAIGESVHITSDESVTWNQIHEVIADALGVKLNAVHVASSFLDACSSEDYRGSLLGDKANTVVFDNSKLKRLVPGFTAKIRVDQGIKRVVQHVLAHPELQQEDAEFDAWCDRVIAALEQAKASLQADMGTVE</sequence>
<dbReference type="SUPFAM" id="SSF51735">
    <property type="entry name" value="NAD(P)-binding Rossmann-fold domains"/>
    <property type="match status" value="1"/>
</dbReference>
<protein>
    <submittedName>
        <fullName evidence="3">SDR family oxidoreductase</fullName>
    </submittedName>
</protein>
<evidence type="ECO:0000313" key="4">
    <source>
        <dbReference type="Proteomes" id="UP001597233"/>
    </source>
</evidence>
<evidence type="ECO:0000313" key="3">
    <source>
        <dbReference type="EMBL" id="MFD1884840.1"/>
    </source>
</evidence>
<dbReference type="PANTHER" id="PTHR43000">
    <property type="entry name" value="DTDP-D-GLUCOSE 4,6-DEHYDRATASE-RELATED"/>
    <property type="match status" value="1"/>
</dbReference>
<accession>A0ABW4RFQ2</accession>
<name>A0ABW4RFQ2_9BACL</name>
<keyword evidence="4" id="KW-1185">Reference proteome</keyword>